<dbReference type="EnsemblPlants" id="Solyc10g074405.1.1">
    <property type="protein sequence ID" value="Solyc10g074405.1.1.1"/>
    <property type="gene ID" value="Solyc10g074405.1"/>
</dbReference>
<accession>A0A3Q7IID8</accession>
<dbReference type="OMA" id="QRSTHEE"/>
<evidence type="ECO:0000259" key="1">
    <source>
        <dbReference type="Pfam" id="PF14214"/>
    </source>
</evidence>
<reference evidence="2" key="2">
    <citation type="submission" date="2019-01" db="UniProtKB">
        <authorList>
            <consortium name="EnsemblPlants"/>
        </authorList>
    </citation>
    <scope>IDENTIFICATION</scope>
    <source>
        <strain evidence="2">cv. Heinz 1706</strain>
    </source>
</reference>
<protein>
    <recommendedName>
        <fullName evidence="1">Helitron helicase-like domain-containing protein</fullName>
    </recommendedName>
</protein>
<evidence type="ECO:0000313" key="2">
    <source>
        <dbReference type="EnsemblPlants" id="Solyc10g074405.1.1.1"/>
    </source>
</evidence>
<name>A0A3Q7IID8_SOLLC</name>
<dbReference type="InterPro" id="IPR025476">
    <property type="entry name" value="Helitron_helicase-like"/>
</dbReference>
<proteinExistence type="predicted"/>
<feature type="domain" description="Helitron helicase-like" evidence="1">
    <location>
        <begin position="141"/>
        <end position="204"/>
    </location>
</feature>
<dbReference type="InParanoid" id="A0A3Q7IID8"/>
<dbReference type="STRING" id="4081.A0A3Q7IID8"/>
<dbReference type="Gramene" id="Solyc10g074405.1.1">
    <property type="protein sequence ID" value="Solyc10g074405.1.1.1"/>
    <property type="gene ID" value="Solyc10g074405.1"/>
</dbReference>
<keyword evidence="3" id="KW-1185">Reference proteome</keyword>
<dbReference type="PANTHER" id="PTHR45786">
    <property type="entry name" value="DNA BINDING PROTEIN-LIKE"/>
    <property type="match status" value="1"/>
</dbReference>
<sequence>MHEEVQVDIVQGICEMLDEHNVLVKSFRMSRDRYREQPQTEFRLRLLSEKISDGRQYNIPTASEVAGLIIGDLTDANFQRDVIVEHRKNGLQRITDLHPSFMSMTFPLIHPYGEDEYRLGIQLVSQSQKTYTREHMTMRQYYGYRIQQRLNEGRTLIQAGRLLQQYIVDGYMAIEEEQFRYIRNNQPKLRADLFGGLMDVVVRGDSDCS</sequence>
<evidence type="ECO:0000313" key="3">
    <source>
        <dbReference type="Proteomes" id="UP000004994"/>
    </source>
</evidence>
<dbReference type="Pfam" id="PF14214">
    <property type="entry name" value="Helitron_like_N"/>
    <property type="match status" value="1"/>
</dbReference>
<organism evidence="2">
    <name type="scientific">Solanum lycopersicum</name>
    <name type="common">Tomato</name>
    <name type="synonym">Lycopersicon esculentum</name>
    <dbReference type="NCBI Taxonomy" id="4081"/>
    <lineage>
        <taxon>Eukaryota</taxon>
        <taxon>Viridiplantae</taxon>
        <taxon>Streptophyta</taxon>
        <taxon>Embryophyta</taxon>
        <taxon>Tracheophyta</taxon>
        <taxon>Spermatophyta</taxon>
        <taxon>Magnoliopsida</taxon>
        <taxon>eudicotyledons</taxon>
        <taxon>Gunneridae</taxon>
        <taxon>Pentapetalae</taxon>
        <taxon>asterids</taxon>
        <taxon>lamiids</taxon>
        <taxon>Solanales</taxon>
        <taxon>Solanaceae</taxon>
        <taxon>Solanoideae</taxon>
        <taxon>Solaneae</taxon>
        <taxon>Solanum</taxon>
        <taxon>Solanum subgen. Lycopersicon</taxon>
    </lineage>
</organism>
<reference evidence="2" key="1">
    <citation type="journal article" date="2012" name="Nature">
        <title>The tomato genome sequence provides insights into fleshy fruit evolution.</title>
        <authorList>
            <consortium name="Tomato Genome Consortium"/>
        </authorList>
    </citation>
    <scope>NUCLEOTIDE SEQUENCE [LARGE SCALE GENOMIC DNA]</scope>
    <source>
        <strain evidence="2">cv. Heinz 1706</strain>
    </source>
</reference>
<dbReference type="PANTHER" id="PTHR45786:SF74">
    <property type="entry name" value="ATP-DEPENDENT DNA HELICASE"/>
    <property type="match status" value="1"/>
</dbReference>
<dbReference type="AlphaFoldDB" id="A0A3Q7IID8"/>
<dbReference type="PaxDb" id="4081-Solyc10g074420.1.1"/>
<dbReference type="Proteomes" id="UP000004994">
    <property type="component" value="Chromosome 10"/>
</dbReference>